<gene>
    <name evidence="1" type="ORF">VF04_38120</name>
</gene>
<accession>A0ABX4KAV4</accession>
<sequence length="95" mass="10812">MKLNDILKSKDSITIHCLTNEEASIVCRILNAHGLKWKDGKPYAQDRVIGYMSAYKEGQTCFNPKEGLMESRGYAQWRGHTIIPASEFIAENEHN</sequence>
<organism evidence="1 2">
    <name type="scientific">Nostoc linckia z7</name>
    <dbReference type="NCBI Taxonomy" id="1628745"/>
    <lineage>
        <taxon>Bacteria</taxon>
        <taxon>Bacillati</taxon>
        <taxon>Cyanobacteriota</taxon>
        <taxon>Cyanophyceae</taxon>
        <taxon>Nostocales</taxon>
        <taxon>Nostocaceae</taxon>
        <taxon>Nostoc</taxon>
    </lineage>
</organism>
<reference evidence="1 2" key="1">
    <citation type="submission" date="2015-02" db="EMBL/GenBank/DDBJ databases">
        <title>Nostoc linckia genome annotation.</title>
        <authorList>
            <person name="Zhou Z."/>
        </authorList>
    </citation>
    <scope>NUCLEOTIDE SEQUENCE [LARGE SCALE GENOMIC DNA]</scope>
    <source>
        <strain evidence="2">z7</strain>
    </source>
</reference>
<keyword evidence="2" id="KW-1185">Reference proteome</keyword>
<evidence type="ECO:0000313" key="1">
    <source>
        <dbReference type="EMBL" id="PHJ79759.1"/>
    </source>
</evidence>
<dbReference type="EMBL" id="LAHC01000254">
    <property type="protein sequence ID" value="PHJ79759.1"/>
    <property type="molecule type" value="Genomic_DNA"/>
</dbReference>
<evidence type="ECO:0000313" key="2">
    <source>
        <dbReference type="Proteomes" id="UP000222523"/>
    </source>
</evidence>
<name>A0ABX4KAV4_NOSLI</name>
<protein>
    <submittedName>
        <fullName evidence="1">Uncharacterized protein</fullName>
    </submittedName>
</protein>
<dbReference type="Proteomes" id="UP000222523">
    <property type="component" value="Unassembled WGS sequence"/>
</dbReference>
<proteinExistence type="predicted"/>
<comment type="caution">
    <text evidence="1">The sequence shown here is derived from an EMBL/GenBank/DDBJ whole genome shotgun (WGS) entry which is preliminary data.</text>
</comment>